<evidence type="ECO:0000313" key="4">
    <source>
        <dbReference type="EMBL" id="WLG99351.1"/>
    </source>
</evidence>
<dbReference type="PANTHER" id="PTHR39206:SF1">
    <property type="entry name" value="SLL8004 PROTEIN"/>
    <property type="match status" value="1"/>
</dbReference>
<keyword evidence="2" id="KW-0067">ATP-binding</keyword>
<dbReference type="RefSeq" id="WP_122566008.1">
    <property type="nucleotide sequence ID" value="NZ_CP117451.1"/>
</dbReference>
<dbReference type="PANTHER" id="PTHR39206">
    <property type="entry name" value="SLL8004 PROTEIN"/>
    <property type="match status" value="1"/>
</dbReference>
<dbReference type="Proteomes" id="UP001224838">
    <property type="component" value="Chromosome"/>
</dbReference>
<evidence type="ECO:0000259" key="3">
    <source>
        <dbReference type="Pfam" id="PF06414"/>
    </source>
</evidence>
<reference evidence="4 5" key="1">
    <citation type="submission" date="2023-02" db="EMBL/GenBank/DDBJ databases">
        <title>Evolution of Hrp T3SS in non-pathogenic Pseudomonas fluorescens.</title>
        <authorList>
            <person name="Liao K."/>
            <person name="Wei H."/>
            <person name="Gu Y."/>
        </authorList>
    </citation>
    <scope>NUCLEOTIDE SEQUENCE [LARGE SCALE GENOMIC DNA]</scope>
    <source>
        <strain evidence="4 5">FP2034</strain>
    </source>
</reference>
<evidence type="ECO:0000256" key="2">
    <source>
        <dbReference type="ARBA" id="ARBA00022840"/>
    </source>
</evidence>
<protein>
    <submittedName>
        <fullName evidence="4">Zeta toxin family protein</fullName>
    </submittedName>
</protein>
<evidence type="ECO:0000313" key="5">
    <source>
        <dbReference type="Proteomes" id="UP001224838"/>
    </source>
</evidence>
<dbReference type="InterPro" id="IPR010488">
    <property type="entry name" value="Zeta_toxin_domain"/>
</dbReference>
<name>A0ABY9F6U9_9PSED</name>
<accession>A0ABY9F6U9</accession>
<dbReference type="EMBL" id="CP117451">
    <property type="protein sequence ID" value="WLG99351.1"/>
    <property type="molecule type" value="Genomic_DNA"/>
</dbReference>
<evidence type="ECO:0000256" key="1">
    <source>
        <dbReference type="ARBA" id="ARBA00022741"/>
    </source>
</evidence>
<keyword evidence="1" id="KW-0547">Nucleotide-binding</keyword>
<dbReference type="Gene3D" id="3.40.50.300">
    <property type="entry name" value="P-loop containing nucleotide triphosphate hydrolases"/>
    <property type="match status" value="1"/>
</dbReference>
<keyword evidence="5" id="KW-1185">Reference proteome</keyword>
<dbReference type="Pfam" id="PF06414">
    <property type="entry name" value="Zeta_toxin"/>
    <property type="match status" value="1"/>
</dbReference>
<organism evidence="4 5">
    <name type="scientific">Pseudomonas beijingensis</name>
    <dbReference type="NCBI Taxonomy" id="2954101"/>
    <lineage>
        <taxon>Bacteria</taxon>
        <taxon>Pseudomonadati</taxon>
        <taxon>Pseudomonadota</taxon>
        <taxon>Gammaproteobacteria</taxon>
        <taxon>Pseudomonadales</taxon>
        <taxon>Pseudomonadaceae</taxon>
        <taxon>Pseudomonas</taxon>
    </lineage>
</organism>
<dbReference type="InterPro" id="IPR027417">
    <property type="entry name" value="P-loop_NTPase"/>
</dbReference>
<dbReference type="SUPFAM" id="SSF52540">
    <property type="entry name" value="P-loop containing nucleoside triphosphate hydrolases"/>
    <property type="match status" value="1"/>
</dbReference>
<sequence>MPVPRLRVFAGPNGSGKSTIKDQIPSNLICTYVNADEIEKEARASGFVDLSQFNVTTTQEVVRKFFAEHSLLQKIGLQDQARLIGLNNQQVDFRGVQMSSYYASVISDFIRHNLLIQTVNFTFETVMSFKDKVEFMRLAQANGYRTYLYFVATESPEININRVANRVDDGGHDVAQDKIVERYYRSLELLPSAIAASDRAYIFDNSGEKAVLLAEVTNGTDLQFHEEEIPDWFMHTYVDQVL</sequence>
<feature type="domain" description="Zeta toxin" evidence="3">
    <location>
        <begin position="115"/>
        <end position="210"/>
    </location>
</feature>
<proteinExistence type="predicted"/>
<gene>
    <name evidence="4" type="ORF">PSH92_18435</name>
</gene>